<dbReference type="AlphaFoldDB" id="A0A538SVF2"/>
<comment type="caution">
    <text evidence="1">The sequence shown here is derived from an EMBL/GenBank/DDBJ whole genome shotgun (WGS) entry which is preliminary data.</text>
</comment>
<dbReference type="InterPro" id="IPR024078">
    <property type="entry name" value="LmbE-like_dom_sf"/>
</dbReference>
<reference evidence="1 2" key="1">
    <citation type="journal article" date="2019" name="Nat. Microbiol.">
        <title>Mediterranean grassland soil C-N compound turnover is dependent on rainfall and depth, and is mediated by genomically divergent microorganisms.</title>
        <authorList>
            <person name="Diamond S."/>
            <person name="Andeer P.F."/>
            <person name="Li Z."/>
            <person name="Crits-Christoph A."/>
            <person name="Burstein D."/>
            <person name="Anantharaman K."/>
            <person name="Lane K.R."/>
            <person name="Thomas B.C."/>
            <person name="Pan C."/>
            <person name="Northen T.R."/>
            <person name="Banfield J.F."/>
        </authorList>
    </citation>
    <scope>NUCLEOTIDE SEQUENCE [LARGE SCALE GENOMIC DNA]</scope>
    <source>
        <strain evidence="1">WS_2</strain>
    </source>
</reference>
<dbReference type="InterPro" id="IPR003737">
    <property type="entry name" value="GlcNAc_PI_deacetylase-related"/>
</dbReference>
<sequence length="111" mass="11884">MGVRAAARRSGPAFSRRSESGPIVLVFLPPGAAGRSCAGSAPRPRSYDARRRITRVTDANRNRTAADRTRPRILVLAPHPDDESLAVGGLVQRALARGIDPQLVFVTDGEN</sequence>
<evidence type="ECO:0000313" key="2">
    <source>
        <dbReference type="Proteomes" id="UP000317716"/>
    </source>
</evidence>
<accession>A0A538SVF2</accession>
<dbReference type="Pfam" id="PF02585">
    <property type="entry name" value="PIG-L"/>
    <property type="match status" value="1"/>
</dbReference>
<dbReference type="Proteomes" id="UP000317716">
    <property type="component" value="Unassembled WGS sequence"/>
</dbReference>
<name>A0A538SVF2_UNCEI</name>
<evidence type="ECO:0000313" key="1">
    <source>
        <dbReference type="EMBL" id="TMQ55341.1"/>
    </source>
</evidence>
<feature type="non-terminal residue" evidence="1">
    <location>
        <position position="111"/>
    </location>
</feature>
<gene>
    <name evidence="1" type="ORF">E6K72_06525</name>
</gene>
<proteinExistence type="predicted"/>
<dbReference type="SUPFAM" id="SSF102588">
    <property type="entry name" value="LmbE-like"/>
    <property type="match status" value="1"/>
</dbReference>
<dbReference type="EMBL" id="VBOS01000220">
    <property type="protein sequence ID" value="TMQ55341.1"/>
    <property type="molecule type" value="Genomic_DNA"/>
</dbReference>
<dbReference type="Gene3D" id="3.40.50.10320">
    <property type="entry name" value="LmbE-like"/>
    <property type="match status" value="1"/>
</dbReference>
<organism evidence="1 2">
    <name type="scientific">Eiseniibacteriota bacterium</name>
    <dbReference type="NCBI Taxonomy" id="2212470"/>
    <lineage>
        <taxon>Bacteria</taxon>
        <taxon>Candidatus Eiseniibacteriota</taxon>
    </lineage>
</organism>
<evidence type="ECO:0008006" key="3">
    <source>
        <dbReference type="Google" id="ProtNLM"/>
    </source>
</evidence>
<protein>
    <recommendedName>
        <fullName evidence="3">PIG-L family deacetylase</fullName>
    </recommendedName>
</protein>